<keyword evidence="3" id="KW-0694">RNA-binding</keyword>
<accession>A0A0F6MLZ8</accession>
<dbReference type="Pfam" id="PF00849">
    <property type="entry name" value="PseudoU_synth_2"/>
    <property type="match status" value="1"/>
</dbReference>
<dbReference type="HOGENOM" id="CLU_016902_1_0_12"/>
<evidence type="ECO:0000256" key="3">
    <source>
        <dbReference type="PROSITE-ProRule" id="PRU00182"/>
    </source>
</evidence>
<dbReference type="InterPro" id="IPR020103">
    <property type="entry name" value="PsdUridine_synth_cat_dom_sf"/>
</dbReference>
<comment type="similarity">
    <text evidence="1">Belongs to the pseudouridine synthase RluA family.</text>
</comment>
<dbReference type="Gene3D" id="3.30.2350.10">
    <property type="entry name" value="Pseudouridine synthase"/>
    <property type="match status" value="2"/>
</dbReference>
<dbReference type="SUPFAM" id="SSF55120">
    <property type="entry name" value="Pseudouridine synthase"/>
    <property type="match status" value="1"/>
</dbReference>
<dbReference type="Gene3D" id="3.10.290.10">
    <property type="entry name" value="RNA-binding S4 domain"/>
    <property type="match status" value="1"/>
</dbReference>
<dbReference type="AlphaFoldDB" id="A0A0F6MLZ8"/>
<dbReference type="GO" id="GO:0009982">
    <property type="term" value="F:pseudouridine synthase activity"/>
    <property type="evidence" value="ECO:0007669"/>
    <property type="project" value="InterPro"/>
</dbReference>
<protein>
    <submittedName>
        <fullName evidence="5">RluA family pseudouridine synthase</fullName>
    </submittedName>
</protein>
<dbReference type="InterPro" id="IPR050188">
    <property type="entry name" value="RluA_PseudoU_synthase"/>
</dbReference>
<evidence type="ECO:0000256" key="2">
    <source>
        <dbReference type="ARBA" id="ARBA00023235"/>
    </source>
</evidence>
<evidence type="ECO:0000313" key="5">
    <source>
        <dbReference type="EMBL" id="EMB19766.1"/>
    </source>
</evidence>
<dbReference type="CDD" id="cd00165">
    <property type="entry name" value="S4"/>
    <property type="match status" value="1"/>
</dbReference>
<dbReference type="InterPro" id="IPR036986">
    <property type="entry name" value="S4_RNA-bd_sf"/>
</dbReference>
<dbReference type="PATRIC" id="fig|999434.4.peg.2566"/>
<dbReference type="PANTHER" id="PTHR21600">
    <property type="entry name" value="MITOCHONDRIAL RNA PSEUDOURIDINE SYNTHASE"/>
    <property type="match status" value="1"/>
</dbReference>
<dbReference type="SUPFAM" id="SSF55174">
    <property type="entry name" value="Alpha-L RNA-binding motif"/>
    <property type="match status" value="1"/>
</dbReference>
<dbReference type="CDD" id="cd02869">
    <property type="entry name" value="PseudoU_synth_RluA_like"/>
    <property type="match status" value="1"/>
</dbReference>
<evidence type="ECO:0000259" key="4">
    <source>
        <dbReference type="Pfam" id="PF00849"/>
    </source>
</evidence>
<dbReference type="EMBL" id="AGDY01000010">
    <property type="protein sequence ID" value="EMB19766.1"/>
    <property type="molecule type" value="Genomic_DNA"/>
</dbReference>
<dbReference type="InterPro" id="IPR006145">
    <property type="entry name" value="PsdUridine_synth_RsuA/RluA"/>
</dbReference>
<keyword evidence="2" id="KW-0413">Isomerase</keyword>
<comment type="caution">
    <text evidence="5">The sequence shown here is derived from an EMBL/GenBank/DDBJ whole genome shotgun (WGS) entry which is preliminary data.</text>
</comment>
<dbReference type="RefSeq" id="WP_002693630.1">
    <property type="nucleotide sequence ID" value="NZ_CM001797.1"/>
</dbReference>
<proteinExistence type="inferred from homology"/>
<evidence type="ECO:0000256" key="1">
    <source>
        <dbReference type="ARBA" id="ARBA00010876"/>
    </source>
</evidence>
<dbReference type="GO" id="GO:0003723">
    <property type="term" value="F:RNA binding"/>
    <property type="evidence" value="ECO:0007669"/>
    <property type="project" value="UniProtKB-KW"/>
</dbReference>
<reference evidence="5" key="1">
    <citation type="submission" date="2012-01" db="EMBL/GenBank/DDBJ databases">
        <title>The Genome Sequence of Treponema denticola OTK.</title>
        <authorList>
            <consortium name="The Broad Institute Genome Sequencing Platform"/>
            <person name="Earl A."/>
            <person name="Ward D."/>
            <person name="Feldgarden M."/>
            <person name="Gevers D."/>
            <person name="Blanton J.M."/>
            <person name="Fenno C.J."/>
            <person name="Baranova O.V."/>
            <person name="Mathney J."/>
            <person name="Dewhirst F.E."/>
            <person name="Izard J."/>
            <person name="Young S.K."/>
            <person name="Zeng Q."/>
            <person name="Gargeya S."/>
            <person name="Fitzgerald M."/>
            <person name="Haas B."/>
            <person name="Abouelleil A."/>
            <person name="Alvarado L."/>
            <person name="Arachchi H.M."/>
            <person name="Berlin A."/>
            <person name="Chapman S.B."/>
            <person name="Gearin G."/>
            <person name="Goldberg J."/>
            <person name="Griggs A."/>
            <person name="Gujja S."/>
            <person name="Hansen M."/>
            <person name="Heiman D."/>
            <person name="Howarth C."/>
            <person name="Larimer J."/>
            <person name="Lui A."/>
            <person name="MacDonald P.J.P."/>
            <person name="McCowen C."/>
            <person name="Montmayeur A."/>
            <person name="Murphy C."/>
            <person name="Neiman D."/>
            <person name="Pearson M."/>
            <person name="Priest M."/>
            <person name="Roberts A."/>
            <person name="Saif S."/>
            <person name="Shea T."/>
            <person name="Sisk P."/>
            <person name="Stolte C."/>
            <person name="Sykes S."/>
            <person name="Wortman J."/>
            <person name="Nusbaum C."/>
            <person name="Birren B."/>
        </authorList>
    </citation>
    <scope>NUCLEOTIDE SEQUENCE [LARGE SCALE GENOMIC DNA]</scope>
    <source>
        <strain evidence="5">OTK</strain>
    </source>
</reference>
<name>A0A0F6MLZ8_TREDN</name>
<dbReference type="GO" id="GO:0140098">
    <property type="term" value="F:catalytic activity, acting on RNA"/>
    <property type="evidence" value="ECO:0007669"/>
    <property type="project" value="UniProtKB-ARBA"/>
</dbReference>
<dbReference type="GO" id="GO:0006396">
    <property type="term" value="P:RNA processing"/>
    <property type="evidence" value="ECO:0007669"/>
    <property type="project" value="UniProtKB-ARBA"/>
</dbReference>
<organism evidence="5">
    <name type="scientific">Treponema denticola OTK</name>
    <dbReference type="NCBI Taxonomy" id="999434"/>
    <lineage>
        <taxon>Bacteria</taxon>
        <taxon>Pseudomonadati</taxon>
        <taxon>Spirochaetota</taxon>
        <taxon>Spirochaetia</taxon>
        <taxon>Spirochaetales</taxon>
        <taxon>Treponemataceae</taxon>
        <taxon>Treponema</taxon>
    </lineage>
</organism>
<dbReference type="Proteomes" id="UP000011701">
    <property type="component" value="Chromosome"/>
</dbReference>
<dbReference type="PANTHER" id="PTHR21600:SF83">
    <property type="entry name" value="PSEUDOURIDYLATE SYNTHASE RPUSD4, MITOCHONDRIAL"/>
    <property type="match status" value="1"/>
</dbReference>
<feature type="domain" description="Pseudouridine synthase RsuA/RluA-like" evidence="4">
    <location>
        <begin position="96"/>
        <end position="230"/>
    </location>
</feature>
<gene>
    <name evidence="5" type="ORF">HMPREF9723_02463</name>
</gene>
<sequence>MSKENKIFYIGEDDSGRRLDRVIRKFLGKMPLSGVYSAIRRGKIRVNGKKENGAYLTQKGDEISMDLSLFGLTAPAYEEQVNSAILKPDVLLKTDDLLFINKRSGELVHGEKSLCEAVLKYFPSKEKSLSFKVGALHRLDKDTSGILAFSQSLKGAQEFSRALQEGKIGKFYIGITEGRPSLSEFKSIIDGKECLCLIRILDFSKEENLSLVLFNLITGRKHQIRIQCSQFGTPLLNDKKYGSKQKKAFSENLSKKTTYFLHAYKLIFSEPFLDDLPKEITAPLPENFKRAVKSLFKSTSKNLVGFLDLASLKT</sequence>
<dbReference type="GO" id="GO:0001522">
    <property type="term" value="P:pseudouridine synthesis"/>
    <property type="evidence" value="ECO:0007669"/>
    <property type="project" value="InterPro"/>
</dbReference>
<dbReference type="PROSITE" id="PS50889">
    <property type="entry name" value="S4"/>
    <property type="match status" value="1"/>
</dbReference>